<dbReference type="InterPro" id="IPR002765">
    <property type="entry name" value="UPF0145_YbjQ-like"/>
</dbReference>
<dbReference type="STRING" id="1423746.FD27_GL001246"/>
<dbReference type="Gene3D" id="3.30.110.70">
    <property type="entry name" value="Hypothetical protein apc22750. Chain B"/>
    <property type="match status" value="1"/>
</dbReference>
<gene>
    <name evidence="3" type="ORF">FD27_GL001246</name>
</gene>
<proteinExistence type="inferred from homology"/>
<protein>
    <recommendedName>
        <fullName evidence="2">UPF0145 protein FD27_GL001246</fullName>
    </recommendedName>
</protein>
<dbReference type="InterPro" id="IPR035439">
    <property type="entry name" value="UPF0145_dom_sf"/>
</dbReference>
<sequence>MLFKSKQDEETIKRAQQMYGKGINRGLAGFVPNSKKKRQAQAAEHQENEQIILTTTELIPGQDYTIIDEVFGITTQSQNAIADFGASVKQTIGGELKAYTKAAEHARQVAIKRLRMAAKAKHADAVVGMKFDSEVATVNGSQVQTVVAYGTAVKFE</sequence>
<evidence type="ECO:0000313" key="3">
    <source>
        <dbReference type="EMBL" id="KRL27483.1"/>
    </source>
</evidence>
<dbReference type="AlphaFoldDB" id="A0A0R1PFH8"/>
<dbReference type="SUPFAM" id="SSF117782">
    <property type="entry name" value="YbjQ-like"/>
    <property type="match status" value="1"/>
</dbReference>
<reference evidence="3 4" key="1">
    <citation type="journal article" date="2015" name="Genome Announc.">
        <title>Expanding the biotechnology potential of lactobacilli through comparative genomics of 213 strains and associated genera.</title>
        <authorList>
            <person name="Sun Z."/>
            <person name="Harris H.M."/>
            <person name="McCann A."/>
            <person name="Guo C."/>
            <person name="Argimon S."/>
            <person name="Zhang W."/>
            <person name="Yang X."/>
            <person name="Jeffery I.B."/>
            <person name="Cooney J.C."/>
            <person name="Kagawa T.F."/>
            <person name="Liu W."/>
            <person name="Song Y."/>
            <person name="Salvetti E."/>
            <person name="Wrobel A."/>
            <person name="Rasinkangas P."/>
            <person name="Parkhill J."/>
            <person name="Rea M.C."/>
            <person name="O'Sullivan O."/>
            <person name="Ritari J."/>
            <person name="Douillard F.P."/>
            <person name="Paul Ross R."/>
            <person name="Yang R."/>
            <person name="Briner A.E."/>
            <person name="Felis G.E."/>
            <person name="de Vos W.M."/>
            <person name="Barrangou R."/>
            <person name="Klaenhammer T.R."/>
            <person name="Caufield P.W."/>
            <person name="Cui Y."/>
            <person name="Zhang H."/>
            <person name="O'Toole P.W."/>
        </authorList>
    </citation>
    <scope>NUCLEOTIDE SEQUENCE [LARGE SCALE GENOMIC DNA]</scope>
    <source>
        <strain evidence="3 4">DSM 13145</strain>
    </source>
</reference>
<accession>A0A0R1PFH8</accession>
<evidence type="ECO:0000313" key="4">
    <source>
        <dbReference type="Proteomes" id="UP000051445"/>
    </source>
</evidence>
<dbReference type="Proteomes" id="UP000051445">
    <property type="component" value="Unassembled WGS sequence"/>
</dbReference>
<dbReference type="PANTHER" id="PTHR34068">
    <property type="entry name" value="UPF0145 PROTEIN YBJQ"/>
    <property type="match status" value="1"/>
</dbReference>
<dbReference type="Pfam" id="PF01906">
    <property type="entry name" value="YbjQ_1"/>
    <property type="match status" value="1"/>
</dbReference>
<keyword evidence="4" id="KW-1185">Reference proteome</keyword>
<organism evidence="3 4">
    <name type="scientific">Limosilactobacillus frumenti DSM 13145</name>
    <dbReference type="NCBI Taxonomy" id="1423746"/>
    <lineage>
        <taxon>Bacteria</taxon>
        <taxon>Bacillati</taxon>
        <taxon>Bacillota</taxon>
        <taxon>Bacilli</taxon>
        <taxon>Lactobacillales</taxon>
        <taxon>Lactobacillaceae</taxon>
        <taxon>Limosilactobacillus</taxon>
    </lineage>
</organism>
<dbReference type="PATRIC" id="fig|1423746.3.peg.1266"/>
<evidence type="ECO:0000256" key="2">
    <source>
        <dbReference type="HAMAP-Rule" id="MF_00338"/>
    </source>
</evidence>
<dbReference type="HAMAP" id="MF_00338">
    <property type="entry name" value="UPF0145"/>
    <property type="match status" value="1"/>
</dbReference>
<comment type="similarity">
    <text evidence="1 2">Belongs to the UPF0145 family.</text>
</comment>
<dbReference type="PANTHER" id="PTHR34068:SF2">
    <property type="entry name" value="UPF0145 PROTEIN SCO3412"/>
    <property type="match status" value="1"/>
</dbReference>
<evidence type="ECO:0000256" key="1">
    <source>
        <dbReference type="ARBA" id="ARBA00010751"/>
    </source>
</evidence>
<comment type="caution">
    <text evidence="3">The sequence shown here is derived from an EMBL/GenBank/DDBJ whole genome shotgun (WGS) entry which is preliminary data.</text>
</comment>
<name>A0A0R1PFH8_9LACO</name>
<dbReference type="EMBL" id="AZER01000016">
    <property type="protein sequence ID" value="KRL27483.1"/>
    <property type="molecule type" value="Genomic_DNA"/>
</dbReference>